<dbReference type="AlphaFoldDB" id="A0A165RN47"/>
<evidence type="ECO:0000313" key="1">
    <source>
        <dbReference type="EMBL" id="KZT70967.1"/>
    </source>
</evidence>
<dbReference type="EMBL" id="KV429048">
    <property type="protein sequence ID" value="KZT70967.1"/>
    <property type="molecule type" value="Genomic_DNA"/>
</dbReference>
<reference evidence="1 2" key="1">
    <citation type="journal article" date="2016" name="Mol. Biol. Evol.">
        <title>Comparative Genomics of Early-Diverging Mushroom-Forming Fungi Provides Insights into the Origins of Lignocellulose Decay Capabilities.</title>
        <authorList>
            <person name="Nagy L.G."/>
            <person name="Riley R."/>
            <person name="Tritt A."/>
            <person name="Adam C."/>
            <person name="Daum C."/>
            <person name="Floudas D."/>
            <person name="Sun H."/>
            <person name="Yadav J.S."/>
            <person name="Pangilinan J."/>
            <person name="Larsson K.H."/>
            <person name="Matsuura K."/>
            <person name="Barry K."/>
            <person name="Labutti K."/>
            <person name="Kuo R."/>
            <person name="Ohm R.A."/>
            <person name="Bhattacharya S.S."/>
            <person name="Shirouzu T."/>
            <person name="Yoshinaga Y."/>
            <person name="Martin F.M."/>
            <person name="Grigoriev I.V."/>
            <person name="Hibbett D.S."/>
        </authorList>
    </citation>
    <scope>NUCLEOTIDE SEQUENCE [LARGE SCALE GENOMIC DNA]</scope>
    <source>
        <strain evidence="1 2">L-15889</strain>
    </source>
</reference>
<protein>
    <submittedName>
        <fullName evidence="1">Uncharacterized protein</fullName>
    </submittedName>
</protein>
<gene>
    <name evidence="1" type="ORF">DAEQUDRAFT_154608</name>
</gene>
<dbReference type="Proteomes" id="UP000076727">
    <property type="component" value="Unassembled WGS sequence"/>
</dbReference>
<keyword evidence="2" id="KW-1185">Reference proteome</keyword>
<organism evidence="1 2">
    <name type="scientific">Daedalea quercina L-15889</name>
    <dbReference type="NCBI Taxonomy" id="1314783"/>
    <lineage>
        <taxon>Eukaryota</taxon>
        <taxon>Fungi</taxon>
        <taxon>Dikarya</taxon>
        <taxon>Basidiomycota</taxon>
        <taxon>Agaricomycotina</taxon>
        <taxon>Agaricomycetes</taxon>
        <taxon>Polyporales</taxon>
        <taxon>Fomitopsis</taxon>
    </lineage>
</organism>
<accession>A0A165RN47</accession>
<evidence type="ECO:0000313" key="2">
    <source>
        <dbReference type="Proteomes" id="UP000076727"/>
    </source>
</evidence>
<name>A0A165RN47_9APHY</name>
<sequence>MTNALRVVGRVCPGIVCAVAQLLSGVHYAGRHSRSESPWHRQQVSSLVRRKTANVRREGACAIHACVYSSPPTYDIDVTNIECREEAPAYARSRKRLWFLQSYIGPEPTRVHKMHAFRPEATPLADRQLHVDQSIMR</sequence>
<proteinExistence type="predicted"/>